<evidence type="ECO:0000313" key="2">
    <source>
        <dbReference type="EMBL" id="EKT4093916.1"/>
    </source>
</evidence>
<sequence length="273" mass="30932">MTAHSIEDVQQVMLNALQEFHEFCLRNQLRYYLIGGSLIGAVRHQGPIPWDDDIDIGMPRPDYLRFQELSSEFSPSYRVSYVGGDAGYIYPFSKVYDVRTSVTEVLCFEFTRGVWLDVFPLDGTFQGRAMRTFHLWLARLMKGGFATVTGAYVPKDCSRAVRSVRACIRWVAKPVPVGWIHSALHSFLALKSFDASTHVANLLGRWGAREVSRREVFEAAVPMQFANHEFLAPVGYDEYLRGVYGDYMRLPPEAARVPAHSTGHISLVKSFID</sequence>
<dbReference type="Pfam" id="PF04991">
    <property type="entry name" value="LicD"/>
    <property type="match status" value="1"/>
</dbReference>
<gene>
    <name evidence="2" type="ORF">QEG23_003466</name>
</gene>
<dbReference type="InterPro" id="IPR007074">
    <property type="entry name" value="LicD/FKTN/FKRP_NTP_transf"/>
</dbReference>
<dbReference type="GO" id="GO:0009100">
    <property type="term" value="P:glycoprotein metabolic process"/>
    <property type="evidence" value="ECO:0007669"/>
    <property type="project" value="UniProtKB-ARBA"/>
</dbReference>
<dbReference type="PANTHER" id="PTHR43404:SF2">
    <property type="entry name" value="LIPOPOLYSACCHARIDE CHOLINEPHOSPHOTRANSFERASE LICD"/>
    <property type="match status" value="1"/>
</dbReference>
<reference evidence="2" key="1">
    <citation type="submission" date="2022-07" db="EMBL/GenBank/DDBJ databases">
        <authorList>
            <consortium name="DAFM: The Division of Animal and Food Microbiology"/>
        </authorList>
    </citation>
    <scope>NUCLEOTIDE SEQUENCE</scope>
    <source>
        <strain evidence="2">19MO01SH01-2</strain>
    </source>
</reference>
<name>A0AAI9C4D6_STEMA</name>
<dbReference type="PANTHER" id="PTHR43404">
    <property type="entry name" value="LIPOPOLYSACCHARIDE CHOLINEPHOSPHOTRANSFERASE LICD"/>
    <property type="match status" value="1"/>
</dbReference>
<dbReference type="AlphaFoldDB" id="A0AAI9C4D6"/>
<dbReference type="EMBL" id="ABLOJW010000021">
    <property type="protein sequence ID" value="EKT4093916.1"/>
    <property type="molecule type" value="Genomic_DNA"/>
</dbReference>
<evidence type="ECO:0000313" key="3">
    <source>
        <dbReference type="Proteomes" id="UP001218208"/>
    </source>
</evidence>
<accession>A0AAI9C4D6</accession>
<protein>
    <submittedName>
        <fullName evidence="2">LicD family protein</fullName>
    </submittedName>
</protein>
<evidence type="ECO:0000259" key="1">
    <source>
        <dbReference type="Pfam" id="PF04991"/>
    </source>
</evidence>
<feature type="domain" description="LicD/FKTN/FKRP nucleotidyltransferase" evidence="1">
    <location>
        <begin position="24"/>
        <end position="130"/>
    </location>
</feature>
<organism evidence="2 3">
    <name type="scientific">Stenotrophomonas maltophilia</name>
    <name type="common">Pseudomonas maltophilia</name>
    <name type="synonym">Xanthomonas maltophilia</name>
    <dbReference type="NCBI Taxonomy" id="40324"/>
    <lineage>
        <taxon>Bacteria</taxon>
        <taxon>Pseudomonadati</taxon>
        <taxon>Pseudomonadota</taxon>
        <taxon>Gammaproteobacteria</taxon>
        <taxon>Lysobacterales</taxon>
        <taxon>Lysobacteraceae</taxon>
        <taxon>Stenotrophomonas</taxon>
        <taxon>Stenotrophomonas maltophilia group</taxon>
    </lineage>
</organism>
<dbReference type="Proteomes" id="UP001218208">
    <property type="component" value="Unassembled WGS sequence"/>
</dbReference>
<comment type="caution">
    <text evidence="2">The sequence shown here is derived from an EMBL/GenBank/DDBJ whole genome shotgun (WGS) entry which is preliminary data.</text>
</comment>
<proteinExistence type="predicted"/>
<dbReference type="InterPro" id="IPR052942">
    <property type="entry name" value="LPS_cholinephosphotransferase"/>
</dbReference>